<evidence type="ECO:0000259" key="9">
    <source>
        <dbReference type="Pfam" id="PF03600"/>
    </source>
</evidence>
<feature type="domain" description="Citrate transporter-like" evidence="9">
    <location>
        <begin position="19"/>
        <end position="393"/>
    </location>
</feature>
<dbReference type="AlphaFoldDB" id="A0A1T4M2D3"/>
<keyword evidence="11" id="KW-1185">Reference proteome</keyword>
<evidence type="ECO:0000313" key="10">
    <source>
        <dbReference type="EMBL" id="SJZ61045.1"/>
    </source>
</evidence>
<comment type="similarity">
    <text evidence="2">Belongs to the CitM (TC 2.A.11) transporter family.</text>
</comment>
<reference evidence="10 11" key="1">
    <citation type="submission" date="2017-02" db="EMBL/GenBank/DDBJ databases">
        <authorList>
            <person name="Peterson S.W."/>
        </authorList>
    </citation>
    <scope>NUCLEOTIDE SEQUENCE [LARGE SCALE GENOMIC DNA]</scope>
    <source>
        <strain evidence="10 11">ATCC BAA-909</strain>
    </source>
</reference>
<sequence length="451" mass="48420">MELKWVILVLAVLMYALVIVFQDKKVWFTTFAGILCIVLGMIFPGVIFGSAEGQVSRLFALTNAFGTLINWNVLMIYVGAMTIAALFLYSKVPAKIADWLVSIAPSTGVAIVLILAMTGIISIFVENVATVLVMAPIALSLCKKLEMNPTMFMVGLAVMSNLEGTATLVGDPPSMIFAAVANYNFNDFFIHEGKLSIFFVVQTGLLAGCIFFYIVFAHLKDKSAVQSEPVLSAFPAALMLVMIFGLAALSFASPSLSKIIPEGIMNLSSGLFVIILAAIGVLWYSANQKKNKSEVWTLIKELDWETIFFLMGIFVVVGAISGVGLLKEFANFLVHFCGGSKFLGFVVILAVSILISGFVDNVPYIMVMLPVAQQMGAGLGMGADLFMFALLVGSCLGGNLTPFGASANVVAMGIVKNEGYPMSFAKWLKVGGSFTIITTTASAIVLWLLWS</sequence>
<accession>A0A1T4M2D3</accession>
<feature type="transmembrane region" description="Helical" evidence="8">
    <location>
        <begin position="306"/>
        <end position="330"/>
    </location>
</feature>
<keyword evidence="4" id="KW-1003">Cell membrane</keyword>
<feature type="transmembrane region" description="Helical" evidence="8">
    <location>
        <begin position="195"/>
        <end position="219"/>
    </location>
</feature>
<feature type="transmembrane region" description="Helical" evidence="8">
    <location>
        <begin position="231"/>
        <end position="252"/>
    </location>
</feature>
<dbReference type="InterPro" id="IPR004680">
    <property type="entry name" value="Cit_transptr-like_dom"/>
</dbReference>
<feature type="transmembrane region" description="Helical" evidence="8">
    <location>
        <begin position="96"/>
        <end position="117"/>
    </location>
</feature>
<dbReference type="EMBL" id="FUXC01000003">
    <property type="protein sequence ID" value="SJZ61045.1"/>
    <property type="molecule type" value="Genomic_DNA"/>
</dbReference>
<dbReference type="InterPro" id="IPR000802">
    <property type="entry name" value="Arsenical_pump_ArsB"/>
</dbReference>
<organism evidence="10 11">
    <name type="scientific">Treponema berlinense</name>
    <dbReference type="NCBI Taxonomy" id="225004"/>
    <lineage>
        <taxon>Bacteria</taxon>
        <taxon>Pseudomonadati</taxon>
        <taxon>Spirochaetota</taxon>
        <taxon>Spirochaetia</taxon>
        <taxon>Spirochaetales</taxon>
        <taxon>Treponemataceae</taxon>
        <taxon>Treponema</taxon>
    </lineage>
</organism>
<keyword evidence="3" id="KW-0813">Transport</keyword>
<keyword evidence="6 8" id="KW-1133">Transmembrane helix</keyword>
<feature type="transmembrane region" description="Helical" evidence="8">
    <location>
        <begin position="6"/>
        <end position="21"/>
    </location>
</feature>
<name>A0A1T4M2D3_9SPIR</name>
<dbReference type="PANTHER" id="PTHR43568">
    <property type="entry name" value="P PROTEIN"/>
    <property type="match status" value="1"/>
</dbReference>
<evidence type="ECO:0000256" key="4">
    <source>
        <dbReference type="ARBA" id="ARBA00022475"/>
    </source>
</evidence>
<evidence type="ECO:0000256" key="2">
    <source>
        <dbReference type="ARBA" id="ARBA00009843"/>
    </source>
</evidence>
<dbReference type="GeneID" id="303366992"/>
<dbReference type="InterPro" id="IPR051475">
    <property type="entry name" value="Diverse_Ion_Transporter"/>
</dbReference>
<evidence type="ECO:0000256" key="7">
    <source>
        <dbReference type="ARBA" id="ARBA00023136"/>
    </source>
</evidence>
<feature type="transmembrane region" description="Helical" evidence="8">
    <location>
        <begin position="386"/>
        <end position="415"/>
    </location>
</feature>
<evidence type="ECO:0000256" key="3">
    <source>
        <dbReference type="ARBA" id="ARBA00022448"/>
    </source>
</evidence>
<evidence type="ECO:0000256" key="1">
    <source>
        <dbReference type="ARBA" id="ARBA00004651"/>
    </source>
</evidence>
<feature type="transmembrane region" description="Helical" evidence="8">
    <location>
        <begin position="68"/>
        <end position="89"/>
    </location>
</feature>
<dbReference type="PANTHER" id="PTHR43568:SF1">
    <property type="entry name" value="P PROTEIN"/>
    <property type="match status" value="1"/>
</dbReference>
<dbReference type="Proteomes" id="UP000190395">
    <property type="component" value="Unassembled WGS sequence"/>
</dbReference>
<keyword evidence="5 8" id="KW-0812">Transmembrane</keyword>
<protein>
    <submittedName>
        <fullName evidence="10">Na+/H+ antiporter NhaD</fullName>
    </submittedName>
</protein>
<feature type="transmembrane region" description="Helical" evidence="8">
    <location>
        <begin position="264"/>
        <end position="286"/>
    </location>
</feature>
<evidence type="ECO:0000256" key="6">
    <source>
        <dbReference type="ARBA" id="ARBA00022989"/>
    </source>
</evidence>
<proteinExistence type="inferred from homology"/>
<dbReference type="RefSeq" id="WP_078930485.1">
    <property type="nucleotide sequence ID" value="NZ_FUXC01000003.1"/>
</dbReference>
<feature type="transmembrane region" description="Helical" evidence="8">
    <location>
        <begin position="342"/>
        <end position="366"/>
    </location>
</feature>
<dbReference type="GO" id="GO:0005886">
    <property type="term" value="C:plasma membrane"/>
    <property type="evidence" value="ECO:0007669"/>
    <property type="project" value="UniProtKB-SubCell"/>
</dbReference>
<feature type="transmembrane region" description="Helical" evidence="8">
    <location>
        <begin position="427"/>
        <end position="450"/>
    </location>
</feature>
<comment type="subcellular location">
    <subcellularLocation>
        <location evidence="1">Cell membrane</location>
        <topology evidence="1">Multi-pass membrane protein</topology>
    </subcellularLocation>
</comment>
<dbReference type="Pfam" id="PF03600">
    <property type="entry name" value="CitMHS"/>
    <property type="match status" value="1"/>
</dbReference>
<dbReference type="GO" id="GO:0015105">
    <property type="term" value="F:arsenite transmembrane transporter activity"/>
    <property type="evidence" value="ECO:0007669"/>
    <property type="project" value="InterPro"/>
</dbReference>
<gene>
    <name evidence="10" type="ORF">SAMN02745152_00730</name>
</gene>
<dbReference type="OrthoDB" id="9765532at2"/>
<evidence type="ECO:0000256" key="5">
    <source>
        <dbReference type="ARBA" id="ARBA00022692"/>
    </source>
</evidence>
<dbReference type="PRINTS" id="PR00758">
    <property type="entry name" value="ARSENICPUMP"/>
</dbReference>
<feature type="transmembrane region" description="Helical" evidence="8">
    <location>
        <begin position="28"/>
        <end position="48"/>
    </location>
</feature>
<keyword evidence="7 8" id="KW-0472">Membrane</keyword>
<evidence type="ECO:0000256" key="8">
    <source>
        <dbReference type="SAM" id="Phobius"/>
    </source>
</evidence>
<evidence type="ECO:0000313" key="11">
    <source>
        <dbReference type="Proteomes" id="UP000190395"/>
    </source>
</evidence>